<organism evidence="9 10">
    <name type="scientific">Enterococcus camelliae</name>
    <dbReference type="NCBI Taxonomy" id="453959"/>
    <lineage>
        <taxon>Bacteria</taxon>
        <taxon>Bacillati</taxon>
        <taxon>Bacillota</taxon>
        <taxon>Bacilli</taxon>
        <taxon>Lactobacillales</taxon>
        <taxon>Enterococcaceae</taxon>
        <taxon>Enterococcus</taxon>
    </lineage>
</organism>
<dbReference type="NCBIfam" id="TIGR00158">
    <property type="entry name" value="L9"/>
    <property type="match status" value="1"/>
</dbReference>
<dbReference type="InterPro" id="IPR009027">
    <property type="entry name" value="Ribosomal_bL9/RNase_H1_N"/>
</dbReference>
<dbReference type="Gene3D" id="3.10.430.100">
    <property type="entry name" value="Ribosomal protein L9, C-terminal domain"/>
    <property type="match status" value="1"/>
</dbReference>
<keyword evidence="2 7" id="KW-0699">rRNA-binding</keyword>
<evidence type="ECO:0000313" key="10">
    <source>
        <dbReference type="Proteomes" id="UP001597427"/>
    </source>
</evidence>
<dbReference type="SUPFAM" id="SSF55658">
    <property type="entry name" value="L9 N-domain-like"/>
    <property type="match status" value="1"/>
</dbReference>
<dbReference type="InterPro" id="IPR000244">
    <property type="entry name" value="Ribosomal_bL9"/>
</dbReference>
<sequence>MKVIFLADVKGKGKKGEIKEVSTGYAQNYLLKKHLAKEATKEAIAELKGKQNAQAKYEEEIFSEAQKLKKVLEDETTVVRLQAKAGQDGRLFGSIPSKQITDALEQQYKIKIDKRKVDLKQPLRSLGYADIPVKLHPELVSSIRVHIDEIK</sequence>
<feature type="domain" description="Ribosomal protein L9" evidence="8">
    <location>
        <begin position="13"/>
        <end position="40"/>
    </location>
</feature>
<dbReference type="InterPro" id="IPR036791">
    <property type="entry name" value="Ribosomal_bL9_C_sf"/>
</dbReference>
<dbReference type="EMBL" id="JBHUMO010000072">
    <property type="protein sequence ID" value="MFD2730038.1"/>
    <property type="molecule type" value="Genomic_DNA"/>
</dbReference>
<keyword evidence="4 7" id="KW-0689">Ribosomal protein</keyword>
<comment type="similarity">
    <text evidence="1 7">Belongs to the bacterial ribosomal protein bL9 family.</text>
</comment>
<dbReference type="PROSITE" id="PS00651">
    <property type="entry name" value="RIBOSOMAL_L9"/>
    <property type="match status" value="1"/>
</dbReference>
<evidence type="ECO:0000256" key="4">
    <source>
        <dbReference type="ARBA" id="ARBA00022980"/>
    </source>
</evidence>
<dbReference type="Gene3D" id="3.40.5.10">
    <property type="entry name" value="Ribosomal protein L9, N-terminal domain"/>
    <property type="match status" value="1"/>
</dbReference>
<gene>
    <name evidence="7 9" type="primary">rplI</name>
    <name evidence="9" type="ORF">ACFSR0_11695</name>
</gene>
<dbReference type="SUPFAM" id="SSF55653">
    <property type="entry name" value="Ribosomal protein L9 C-domain"/>
    <property type="match status" value="1"/>
</dbReference>
<name>A0ABW5TNM4_9ENTE</name>
<protein>
    <recommendedName>
        <fullName evidence="6 7">Large ribosomal subunit protein bL9</fullName>
    </recommendedName>
</protein>
<dbReference type="InterPro" id="IPR020069">
    <property type="entry name" value="Ribosomal_bL9_C"/>
</dbReference>
<keyword evidence="5 7" id="KW-0687">Ribonucleoprotein</keyword>
<evidence type="ECO:0000256" key="1">
    <source>
        <dbReference type="ARBA" id="ARBA00010605"/>
    </source>
</evidence>
<dbReference type="PANTHER" id="PTHR21368">
    <property type="entry name" value="50S RIBOSOMAL PROTEIN L9"/>
    <property type="match status" value="1"/>
</dbReference>
<evidence type="ECO:0000256" key="2">
    <source>
        <dbReference type="ARBA" id="ARBA00022730"/>
    </source>
</evidence>
<dbReference type="Pfam" id="PF03948">
    <property type="entry name" value="Ribosomal_L9_C"/>
    <property type="match status" value="1"/>
</dbReference>
<keyword evidence="3 7" id="KW-0694">RNA-binding</keyword>
<comment type="caution">
    <text evidence="9">The sequence shown here is derived from an EMBL/GenBank/DDBJ whole genome shotgun (WGS) entry which is preliminary data.</text>
</comment>
<keyword evidence="10" id="KW-1185">Reference proteome</keyword>
<evidence type="ECO:0000256" key="7">
    <source>
        <dbReference type="HAMAP-Rule" id="MF_00503"/>
    </source>
</evidence>
<dbReference type="HAMAP" id="MF_00503">
    <property type="entry name" value="Ribosomal_bL9"/>
    <property type="match status" value="1"/>
</dbReference>
<dbReference type="Pfam" id="PF01281">
    <property type="entry name" value="Ribosomal_L9_N"/>
    <property type="match status" value="1"/>
</dbReference>
<evidence type="ECO:0000259" key="8">
    <source>
        <dbReference type="PROSITE" id="PS00651"/>
    </source>
</evidence>
<dbReference type="InterPro" id="IPR020594">
    <property type="entry name" value="Ribosomal_bL9_bac/chp"/>
</dbReference>
<evidence type="ECO:0000256" key="6">
    <source>
        <dbReference type="ARBA" id="ARBA00035292"/>
    </source>
</evidence>
<evidence type="ECO:0000256" key="3">
    <source>
        <dbReference type="ARBA" id="ARBA00022884"/>
    </source>
</evidence>
<comment type="function">
    <text evidence="7">Binds to the 23S rRNA.</text>
</comment>
<evidence type="ECO:0000313" key="9">
    <source>
        <dbReference type="EMBL" id="MFD2730038.1"/>
    </source>
</evidence>
<dbReference type="InterPro" id="IPR020070">
    <property type="entry name" value="Ribosomal_bL9_N"/>
</dbReference>
<reference evidence="10" key="1">
    <citation type="journal article" date="2019" name="Int. J. Syst. Evol. Microbiol.">
        <title>The Global Catalogue of Microorganisms (GCM) 10K type strain sequencing project: providing services to taxonomists for standard genome sequencing and annotation.</title>
        <authorList>
            <consortium name="The Broad Institute Genomics Platform"/>
            <consortium name="The Broad Institute Genome Sequencing Center for Infectious Disease"/>
            <person name="Wu L."/>
            <person name="Ma J."/>
        </authorList>
    </citation>
    <scope>NUCLEOTIDE SEQUENCE [LARGE SCALE GENOMIC DNA]</scope>
    <source>
        <strain evidence="10">TISTR 932</strain>
    </source>
</reference>
<dbReference type="Proteomes" id="UP001597427">
    <property type="component" value="Unassembled WGS sequence"/>
</dbReference>
<dbReference type="RefSeq" id="WP_379982940.1">
    <property type="nucleotide sequence ID" value="NZ_JBHUMO010000072.1"/>
</dbReference>
<evidence type="ECO:0000256" key="5">
    <source>
        <dbReference type="ARBA" id="ARBA00023274"/>
    </source>
</evidence>
<proteinExistence type="inferred from homology"/>
<dbReference type="GO" id="GO:0005840">
    <property type="term" value="C:ribosome"/>
    <property type="evidence" value="ECO:0007669"/>
    <property type="project" value="UniProtKB-KW"/>
</dbReference>
<dbReference type="InterPro" id="IPR036935">
    <property type="entry name" value="Ribosomal_bL9_N_sf"/>
</dbReference>
<accession>A0ABW5TNM4</accession>